<dbReference type="Gene3D" id="1.10.10.1150">
    <property type="entry name" value="Coenzyme PQQ synthesis protein D (PqqD)"/>
    <property type="match status" value="1"/>
</dbReference>
<dbReference type="SUPFAM" id="SSF53795">
    <property type="entry name" value="PEP carboxykinase-like"/>
    <property type="match status" value="1"/>
</dbReference>
<dbReference type="Proteomes" id="UP001320831">
    <property type="component" value="Unassembled WGS sequence"/>
</dbReference>
<accession>A0ABT2LW73</accession>
<dbReference type="RefSeq" id="WP_260906549.1">
    <property type="nucleotide sequence ID" value="NZ_JAOCZP010000009.1"/>
</dbReference>
<organism evidence="1 2">
    <name type="scientific">Chelativorans salis</name>
    <dbReference type="NCBI Taxonomy" id="2978478"/>
    <lineage>
        <taxon>Bacteria</taxon>
        <taxon>Pseudomonadati</taxon>
        <taxon>Pseudomonadota</taxon>
        <taxon>Alphaproteobacteria</taxon>
        <taxon>Hyphomicrobiales</taxon>
        <taxon>Phyllobacteriaceae</taxon>
        <taxon>Chelativorans</taxon>
    </lineage>
</organism>
<dbReference type="InterPro" id="IPR041881">
    <property type="entry name" value="PqqD_sf"/>
</dbReference>
<comment type="caution">
    <text evidence="1">The sequence shown here is derived from an EMBL/GenBank/DDBJ whole genome shotgun (WGS) entry which is preliminary data.</text>
</comment>
<sequence>MLARCALIERPLLFDATEEVFEVLLSITDGWQFESILEPAEALIRVVRGGSGFRIEEEDHQPFCEDSAVSAACCLVAILLNRLVENDADCLCLHAGAVSMGGQTLVFPNTHRAGKSTLATALAFQGAKLVSDDILPLDCTGAKIRAIASGVAPRLRLPLAPSLGLRFGFSAWRLAGADDGYYRYIRLPSSSRAPLGARRELGAFIFLERGAEHAKRQLFSVSKASAMRMLLLQNFGTAAPPGTILDRIDRLTDDNPAFLLRYRDLADAVSLLRRHFPGTVASRTLWSGLKHAEPALSETERLEARQPDPFRLANCAIRHSEGIILREAEGLIFLVDGENGGIFALDQVGAAIWKFLEEAASLREITDAVSAAYPDIEPGQIATDVENLIRALWAKQLVQLAN</sequence>
<evidence type="ECO:0000313" key="1">
    <source>
        <dbReference type="EMBL" id="MCT7377848.1"/>
    </source>
</evidence>
<dbReference type="Pfam" id="PF05402">
    <property type="entry name" value="PqqD"/>
    <property type="match status" value="1"/>
</dbReference>
<protein>
    <submittedName>
        <fullName evidence="1">PqqD family protein</fullName>
    </submittedName>
</protein>
<dbReference type="InterPro" id="IPR027417">
    <property type="entry name" value="P-loop_NTPase"/>
</dbReference>
<name>A0ABT2LW73_9HYPH</name>
<keyword evidence="2" id="KW-1185">Reference proteome</keyword>
<dbReference type="EMBL" id="JAOCZP010000009">
    <property type="protein sequence ID" value="MCT7377848.1"/>
    <property type="molecule type" value="Genomic_DNA"/>
</dbReference>
<gene>
    <name evidence="1" type="ORF">N5A92_22760</name>
</gene>
<proteinExistence type="predicted"/>
<reference evidence="1 2" key="1">
    <citation type="submission" date="2022-09" db="EMBL/GenBank/DDBJ databases">
        <title>Chelativorans salina sp. nov., a novel slightly halophilic bacterium isolated from a saline lake sediment enrichment.</title>
        <authorList>
            <person name="Gao L."/>
            <person name="Fang B.-Z."/>
            <person name="Li W.-J."/>
        </authorList>
    </citation>
    <scope>NUCLEOTIDE SEQUENCE [LARGE SCALE GENOMIC DNA]</scope>
    <source>
        <strain evidence="1 2">EGI FJ00035</strain>
    </source>
</reference>
<dbReference type="Gene3D" id="3.40.50.300">
    <property type="entry name" value="P-loop containing nucleotide triphosphate hydrolases"/>
    <property type="match status" value="1"/>
</dbReference>
<evidence type="ECO:0000313" key="2">
    <source>
        <dbReference type="Proteomes" id="UP001320831"/>
    </source>
</evidence>
<dbReference type="InterPro" id="IPR008792">
    <property type="entry name" value="PQQD"/>
</dbReference>